<name>F8MPG8_NEUT8</name>
<organism evidence="1 2">
    <name type="scientific">Neurospora tetrasperma (strain FGSC 2508 / ATCC MYA-4615 / P0657)</name>
    <dbReference type="NCBI Taxonomy" id="510951"/>
    <lineage>
        <taxon>Eukaryota</taxon>
        <taxon>Fungi</taxon>
        <taxon>Dikarya</taxon>
        <taxon>Ascomycota</taxon>
        <taxon>Pezizomycotina</taxon>
        <taxon>Sordariomycetes</taxon>
        <taxon>Sordariomycetidae</taxon>
        <taxon>Sordariales</taxon>
        <taxon>Sordariaceae</taxon>
        <taxon>Neurospora</taxon>
    </lineage>
</organism>
<keyword evidence="2" id="KW-1185">Reference proteome</keyword>
<gene>
    <name evidence="1" type="ORF">NEUTE1DRAFT_45944</name>
</gene>
<reference evidence="2" key="1">
    <citation type="journal article" date="2011" name="Genetics">
        <title>Massive changes in genome architecture accompany the transition to self-fertility in the filamentous fungus Neurospora tetrasperma.</title>
        <authorList>
            <person name="Ellison C.E."/>
            <person name="Stajich J.E."/>
            <person name="Jacobson D.J."/>
            <person name="Natvig D.O."/>
            <person name="Lapidus A."/>
            <person name="Foster B."/>
            <person name="Aerts A."/>
            <person name="Riley R."/>
            <person name="Lindquist E.A."/>
            <person name="Grigoriev I.V."/>
            <person name="Taylor J.W."/>
        </authorList>
    </citation>
    <scope>NUCLEOTIDE SEQUENCE [LARGE SCALE GENOMIC DNA]</scope>
    <source>
        <strain evidence="2">FGSC 2508 / P0657</strain>
    </source>
</reference>
<dbReference type="KEGG" id="nte:NEUTE1DRAFT45944"/>
<dbReference type="GeneID" id="20828017"/>
<sequence length="55" mass="6603">ISYNKRSDSIVLLLPIIINSGTRRFENSIYNPLVEISVRKLFFEFIYFIPFNFEQ</sequence>
<accession>F8MPG8</accession>
<dbReference type="Proteomes" id="UP000008065">
    <property type="component" value="Unassembled WGS sequence"/>
</dbReference>
<evidence type="ECO:0000313" key="1">
    <source>
        <dbReference type="EMBL" id="EGO57127.1"/>
    </source>
</evidence>
<dbReference type="EMBL" id="GL891305">
    <property type="protein sequence ID" value="EGO57127.1"/>
    <property type="molecule type" value="Genomic_DNA"/>
</dbReference>
<dbReference type="VEuPathDB" id="FungiDB:NEUTE1DRAFT_45944"/>
<proteinExistence type="predicted"/>
<dbReference type="HOGENOM" id="CLU_3037992_0_0_1"/>
<evidence type="ECO:0000313" key="2">
    <source>
        <dbReference type="Proteomes" id="UP000008065"/>
    </source>
</evidence>
<protein>
    <submittedName>
        <fullName evidence="1">Uncharacterized protein</fullName>
    </submittedName>
</protein>
<feature type="non-terminal residue" evidence="1">
    <location>
        <position position="1"/>
    </location>
</feature>
<dbReference type="AlphaFoldDB" id="F8MPG8"/>
<dbReference type="RefSeq" id="XP_009851665.1">
    <property type="nucleotide sequence ID" value="XM_009853363.1"/>
</dbReference>